<reference evidence="3" key="1">
    <citation type="submission" date="2022-12" db="EMBL/GenBank/DDBJ databases">
        <authorList>
            <person name="Petersen C."/>
        </authorList>
    </citation>
    <scope>NUCLEOTIDE SEQUENCE</scope>
    <source>
        <strain evidence="3">IBT 15544</strain>
    </source>
</reference>
<dbReference type="InterPro" id="IPR023210">
    <property type="entry name" value="NADP_OxRdtase_dom"/>
</dbReference>
<dbReference type="Gene3D" id="3.20.20.100">
    <property type="entry name" value="NADP-dependent oxidoreductase domain"/>
    <property type="match status" value="1"/>
</dbReference>
<sequence>MARAVGKMWEKYCLRPALDSSPTFIPVFLYGTAWKKEQSADLVYAAVNAGFRAIDTAAQPRHYQEDLAGEGIRRAIADGIVRREDLYVQTKFSPIGAQDPNNMPYDPKASVTEQVHTSIKSSLHNLRPSSDPASVDDAYIDTLVIHSPLRTLEMTLEAWSALETYVPHRIRNLGISNCSLPVLREINDSPQVKVKPAVVQNRFYEDTSFDVSLRAFCREHQIIYQSFWTLTANPDLVHSTPVQQLAARTNTSPAAALYTLVMGLGDVTVLNGTKNEGRMSEDLEAPKKVEEFTQAQPEQWQQLLTGFRALIGEN</sequence>
<accession>A0A9W9J8X9</accession>
<dbReference type="GO" id="GO:0016491">
    <property type="term" value="F:oxidoreductase activity"/>
    <property type="evidence" value="ECO:0007669"/>
    <property type="project" value="UniProtKB-KW"/>
</dbReference>
<protein>
    <recommendedName>
        <fullName evidence="2">NADP-dependent oxidoreductase domain-containing protein</fullName>
    </recommendedName>
</protein>
<dbReference type="Proteomes" id="UP001150904">
    <property type="component" value="Unassembled WGS sequence"/>
</dbReference>
<reference evidence="3" key="2">
    <citation type="journal article" date="2023" name="IMA Fungus">
        <title>Comparative genomic study of the Penicillium genus elucidates a diverse pangenome and 15 lateral gene transfer events.</title>
        <authorList>
            <person name="Petersen C."/>
            <person name="Sorensen T."/>
            <person name="Nielsen M.R."/>
            <person name="Sondergaard T.E."/>
            <person name="Sorensen J.L."/>
            <person name="Fitzpatrick D.A."/>
            <person name="Frisvad J.C."/>
            <person name="Nielsen K.L."/>
        </authorList>
    </citation>
    <scope>NUCLEOTIDE SEQUENCE</scope>
    <source>
        <strain evidence="3">IBT 15544</strain>
    </source>
</reference>
<dbReference type="InterPro" id="IPR036812">
    <property type="entry name" value="NAD(P)_OxRdtase_dom_sf"/>
</dbReference>
<keyword evidence="1" id="KW-0560">Oxidoreductase</keyword>
<dbReference type="Pfam" id="PF00248">
    <property type="entry name" value="Aldo_ket_red"/>
    <property type="match status" value="1"/>
</dbReference>
<dbReference type="FunFam" id="3.20.20.100:FF:000045">
    <property type="entry name" value="Aldo-keto reductase (AKR), putative"/>
    <property type="match status" value="1"/>
</dbReference>
<dbReference type="RefSeq" id="XP_058304929.1">
    <property type="nucleotide sequence ID" value="XM_058458030.1"/>
</dbReference>
<evidence type="ECO:0000313" key="4">
    <source>
        <dbReference type="Proteomes" id="UP001150904"/>
    </source>
</evidence>
<dbReference type="AlphaFoldDB" id="A0A9W9J8X9"/>
<gene>
    <name evidence="3" type="ORF">N7498_010974</name>
</gene>
<dbReference type="EMBL" id="JAPQKR010000016">
    <property type="protein sequence ID" value="KAJ5191989.1"/>
    <property type="molecule type" value="Genomic_DNA"/>
</dbReference>
<evidence type="ECO:0000313" key="3">
    <source>
        <dbReference type="EMBL" id="KAJ5191989.1"/>
    </source>
</evidence>
<evidence type="ECO:0000256" key="1">
    <source>
        <dbReference type="ARBA" id="ARBA00023002"/>
    </source>
</evidence>
<dbReference type="GeneID" id="83185331"/>
<keyword evidence="4" id="KW-1185">Reference proteome</keyword>
<feature type="domain" description="NADP-dependent oxidoreductase" evidence="2">
    <location>
        <begin position="33"/>
        <end position="203"/>
    </location>
</feature>
<dbReference type="SUPFAM" id="SSF51430">
    <property type="entry name" value="NAD(P)-linked oxidoreductase"/>
    <property type="match status" value="1"/>
</dbReference>
<name>A0A9W9J8X9_9EURO</name>
<organism evidence="3 4">
    <name type="scientific">Penicillium cinerascens</name>
    <dbReference type="NCBI Taxonomy" id="70096"/>
    <lineage>
        <taxon>Eukaryota</taxon>
        <taxon>Fungi</taxon>
        <taxon>Dikarya</taxon>
        <taxon>Ascomycota</taxon>
        <taxon>Pezizomycotina</taxon>
        <taxon>Eurotiomycetes</taxon>
        <taxon>Eurotiomycetidae</taxon>
        <taxon>Eurotiales</taxon>
        <taxon>Aspergillaceae</taxon>
        <taxon>Penicillium</taxon>
    </lineage>
</organism>
<comment type="caution">
    <text evidence="3">The sequence shown here is derived from an EMBL/GenBank/DDBJ whole genome shotgun (WGS) entry which is preliminary data.</text>
</comment>
<dbReference type="InterPro" id="IPR020471">
    <property type="entry name" value="AKR"/>
</dbReference>
<dbReference type="OrthoDB" id="5357513at2759"/>
<dbReference type="PANTHER" id="PTHR11732">
    <property type="entry name" value="ALDO/KETO REDUCTASE"/>
    <property type="match status" value="1"/>
</dbReference>
<evidence type="ECO:0000259" key="2">
    <source>
        <dbReference type="Pfam" id="PF00248"/>
    </source>
</evidence>
<proteinExistence type="predicted"/>